<gene>
    <name evidence="1" type="ORF">SCLCIDRAFT_1038520</name>
</gene>
<protein>
    <submittedName>
        <fullName evidence="1">Uncharacterized protein</fullName>
    </submittedName>
</protein>
<dbReference type="Proteomes" id="UP000053989">
    <property type="component" value="Unassembled WGS sequence"/>
</dbReference>
<organism evidence="1 2">
    <name type="scientific">Scleroderma citrinum Foug A</name>
    <dbReference type="NCBI Taxonomy" id="1036808"/>
    <lineage>
        <taxon>Eukaryota</taxon>
        <taxon>Fungi</taxon>
        <taxon>Dikarya</taxon>
        <taxon>Basidiomycota</taxon>
        <taxon>Agaricomycotina</taxon>
        <taxon>Agaricomycetes</taxon>
        <taxon>Agaricomycetidae</taxon>
        <taxon>Boletales</taxon>
        <taxon>Sclerodermatineae</taxon>
        <taxon>Sclerodermataceae</taxon>
        <taxon>Scleroderma</taxon>
    </lineage>
</organism>
<proteinExistence type="predicted"/>
<name>A0A0C3DSD2_9AGAM</name>
<dbReference type="HOGENOM" id="CLU_2456101_0_0_1"/>
<accession>A0A0C3DSD2</accession>
<reference evidence="2" key="2">
    <citation type="submission" date="2015-01" db="EMBL/GenBank/DDBJ databases">
        <title>Evolutionary Origins and Diversification of the Mycorrhizal Mutualists.</title>
        <authorList>
            <consortium name="DOE Joint Genome Institute"/>
            <consortium name="Mycorrhizal Genomics Consortium"/>
            <person name="Kohler A."/>
            <person name="Kuo A."/>
            <person name="Nagy L.G."/>
            <person name="Floudas D."/>
            <person name="Copeland A."/>
            <person name="Barry K.W."/>
            <person name="Cichocki N."/>
            <person name="Veneault-Fourrey C."/>
            <person name="LaButti K."/>
            <person name="Lindquist E.A."/>
            <person name="Lipzen A."/>
            <person name="Lundell T."/>
            <person name="Morin E."/>
            <person name="Murat C."/>
            <person name="Riley R."/>
            <person name="Ohm R."/>
            <person name="Sun H."/>
            <person name="Tunlid A."/>
            <person name="Henrissat B."/>
            <person name="Grigoriev I.V."/>
            <person name="Hibbett D.S."/>
            <person name="Martin F."/>
        </authorList>
    </citation>
    <scope>NUCLEOTIDE SEQUENCE [LARGE SCALE GENOMIC DNA]</scope>
    <source>
        <strain evidence="2">Foug A</strain>
    </source>
</reference>
<sequence length="89" mass="10059">MSDCITVCLEGELNGITWEALGGSWYVYPLSYLRAPVLPATRVLASSFPYVPHEDFAYIPFQTVSIWAEPPFIQINTKCYVYCRTGNES</sequence>
<reference evidence="1 2" key="1">
    <citation type="submission" date="2014-04" db="EMBL/GenBank/DDBJ databases">
        <authorList>
            <consortium name="DOE Joint Genome Institute"/>
            <person name="Kuo A."/>
            <person name="Kohler A."/>
            <person name="Nagy L.G."/>
            <person name="Floudas D."/>
            <person name="Copeland A."/>
            <person name="Barry K.W."/>
            <person name="Cichocki N."/>
            <person name="Veneault-Fourrey C."/>
            <person name="LaButti K."/>
            <person name="Lindquist E.A."/>
            <person name="Lipzen A."/>
            <person name="Lundell T."/>
            <person name="Morin E."/>
            <person name="Murat C."/>
            <person name="Sun H."/>
            <person name="Tunlid A."/>
            <person name="Henrissat B."/>
            <person name="Grigoriev I.V."/>
            <person name="Hibbett D.S."/>
            <person name="Martin F."/>
            <person name="Nordberg H.P."/>
            <person name="Cantor M.N."/>
            <person name="Hua S.X."/>
        </authorList>
    </citation>
    <scope>NUCLEOTIDE SEQUENCE [LARGE SCALE GENOMIC DNA]</scope>
    <source>
        <strain evidence="1 2">Foug A</strain>
    </source>
</reference>
<evidence type="ECO:0000313" key="2">
    <source>
        <dbReference type="Proteomes" id="UP000053989"/>
    </source>
</evidence>
<keyword evidence="2" id="KW-1185">Reference proteome</keyword>
<dbReference type="EMBL" id="KN822077">
    <property type="protein sequence ID" value="KIM59084.1"/>
    <property type="molecule type" value="Genomic_DNA"/>
</dbReference>
<dbReference type="InParanoid" id="A0A0C3DSD2"/>
<dbReference type="AlphaFoldDB" id="A0A0C3DSD2"/>
<evidence type="ECO:0000313" key="1">
    <source>
        <dbReference type="EMBL" id="KIM59084.1"/>
    </source>
</evidence>